<accession>A0A8H6N639</accession>
<evidence type="ECO:0000313" key="2">
    <source>
        <dbReference type="EMBL" id="KAF6820846.1"/>
    </source>
</evidence>
<reference evidence="2" key="1">
    <citation type="journal article" date="2020" name="Phytopathology">
        <title>Genome Sequence Resources of Colletotrichum truncatum, C. plurivorum, C. musicola, and C. sojae: Four Species Pathogenic to Soybean (Glycine max).</title>
        <authorList>
            <person name="Rogerio F."/>
            <person name="Boufleur T.R."/>
            <person name="Ciampi-Guillardi M."/>
            <person name="Sukno S.A."/>
            <person name="Thon M.R."/>
            <person name="Massola Junior N.S."/>
            <person name="Baroncelli R."/>
        </authorList>
    </citation>
    <scope>NUCLEOTIDE SEQUENCE</scope>
    <source>
        <strain evidence="2">LFN00145</strain>
    </source>
</reference>
<gene>
    <name evidence="2" type="ORF">CPLU01_12660</name>
</gene>
<sequence>MSNGVTVPADQAETIQALVSTTTTVSSEQADQGANKHSRLRNSCDRCQDTKLKCSQTKPAGDPIAGRDRDGPSLRESPSPTFHHGMISPSPVDAFLDAMQGIAAGGQVQGDGLVAPSALQRQSVLDVAALDVASFDIVMEALSATEQEPLFGISLAEASSFDDLQPWTWAAEQQTPPAGSPGAVQPGTPLFPGEDLIMTTAPAMTSQETGMVDPLLPEGVGGPSMTMMDAFSEMQTQPVPHTMHQKTNSMSTSSSTSPLLPSAALPSAAVPSAPSSCGNDCYRGLSQQLAGLNICINESVAPNVDAMLQIDRNMQSLTQRLLNCPSCMANDSSLLLLSIIVDQAVRLLERFVDKVEREPDVAEADRLQQQQASRLGATVQRNILGEAKGGGPSWLGRRQTSVSVGPDAGSAGAGSLYGTPTPSQQQQQQQQQQNQNQPARSPIQTTDLRIGDYEVLDEEMKMAFLKRLVRYRLRILVRMLTNLQQTTSGGLGLQGVQCSATHRMVSGIMERVERLRGRMSLKW</sequence>
<name>A0A8H6N639_9PEZI</name>
<organism evidence="2 3">
    <name type="scientific">Colletotrichum plurivorum</name>
    <dbReference type="NCBI Taxonomy" id="2175906"/>
    <lineage>
        <taxon>Eukaryota</taxon>
        <taxon>Fungi</taxon>
        <taxon>Dikarya</taxon>
        <taxon>Ascomycota</taxon>
        <taxon>Pezizomycotina</taxon>
        <taxon>Sordariomycetes</taxon>
        <taxon>Hypocreomycetidae</taxon>
        <taxon>Glomerellales</taxon>
        <taxon>Glomerellaceae</taxon>
        <taxon>Colletotrichum</taxon>
        <taxon>Colletotrichum orchidearum species complex</taxon>
    </lineage>
</organism>
<keyword evidence="3" id="KW-1185">Reference proteome</keyword>
<feature type="region of interest" description="Disordered" evidence="1">
    <location>
        <begin position="53"/>
        <end position="87"/>
    </location>
</feature>
<proteinExistence type="predicted"/>
<feature type="region of interest" description="Disordered" evidence="1">
    <location>
        <begin position="242"/>
        <end position="267"/>
    </location>
</feature>
<dbReference type="EMBL" id="WIGO01000267">
    <property type="protein sequence ID" value="KAF6820846.1"/>
    <property type="molecule type" value="Genomic_DNA"/>
</dbReference>
<feature type="compositionally biased region" description="Low complexity" evidence="1">
    <location>
        <begin position="424"/>
        <end position="437"/>
    </location>
</feature>
<evidence type="ECO:0000256" key="1">
    <source>
        <dbReference type="SAM" id="MobiDB-lite"/>
    </source>
</evidence>
<evidence type="ECO:0000313" key="3">
    <source>
        <dbReference type="Proteomes" id="UP000654918"/>
    </source>
</evidence>
<dbReference type="Proteomes" id="UP000654918">
    <property type="component" value="Unassembled WGS sequence"/>
</dbReference>
<dbReference type="AlphaFoldDB" id="A0A8H6N639"/>
<protein>
    <submittedName>
        <fullName evidence="2">Uncharacterized protein</fullName>
    </submittedName>
</protein>
<comment type="caution">
    <text evidence="2">The sequence shown here is derived from an EMBL/GenBank/DDBJ whole genome shotgun (WGS) entry which is preliminary data.</text>
</comment>
<feature type="region of interest" description="Disordered" evidence="1">
    <location>
        <begin position="388"/>
        <end position="446"/>
    </location>
</feature>
<feature type="compositionally biased region" description="Low complexity" evidence="1">
    <location>
        <begin position="251"/>
        <end position="267"/>
    </location>
</feature>